<dbReference type="InterPro" id="IPR009270">
    <property type="entry name" value="DUF927"/>
</dbReference>
<feature type="compositionally biased region" description="Pro residues" evidence="1">
    <location>
        <begin position="36"/>
        <end position="46"/>
    </location>
</feature>
<protein>
    <submittedName>
        <fullName evidence="3">DUF927 domain-containing protein</fullName>
    </submittedName>
</protein>
<sequence length="827" mass="86652">MNDAADMFAPLPSGPQRSTTAGSEGATKAPDWKPELPAPEEPPAVPRHPARGTPAATWIYRDAEGRPLFMVARFNPPGRRKEIVPYSYGTKDGRRGWHWQGPPSPSALYRLPDLAARPAAPVLVVEGEKAAEAAAVLFPSHCVATWQGGAQAVERADWKPLAGRAVAVWPDNDKPGADAAADVVKALGATGAASVAVVKIPAGWPDKWDVADALPDGVTADALRAMLAEAERAATEEAAAAAALPPGFRLTPDGLFFVPPGDDDAQPAQVCGPLRVVAATNDGAGRAWGALLEWKDGDGRRHQWAMPRAMLAGDGTEVRAHLLDAGLFLAPGRKARERLAEYLTRADPPGRVRVVARLGWHGTPGARCFVLPDGALGSADAGRVMLQTERPDALPPLVQAGSLADWQRDVAALAVGNTRLAFAICTALAAPLLALVNGEGGGFHLRGPSSVGKSTALLAAGSVWGGGGLRGWVRSWRTTDNALEAVAAAHCDLLLALDEMGEAPAETVAACAYALANGAGKGRATRDGSARRIAEWRVLFLSTGEEGLADRLAEARGGPKRVRAGQEVRVLDVPADTGAHGLFETLHDHATAAALADAIKAAAGRYYGTAGRAWLEILAADPEGIAAQAREVVDAFIAAHVPPDAAGQVRRAVARFGLVAAAGELAAGLGVLPWQPGEAERAAAACFMAWRRNRAAGDGAAEDAAAVAAVRAFVAAHGSARFQVVGETETTDEARPVINRAGWRKRDADGWRYLIQLDTWKREVVAGMDPEAAARALRVAGFLVPQSETAERHSRMERVGEPKPFRVYVVRDSILSGASKADAEAEE</sequence>
<evidence type="ECO:0000259" key="2">
    <source>
        <dbReference type="Pfam" id="PF06048"/>
    </source>
</evidence>
<feature type="region of interest" description="Disordered" evidence="1">
    <location>
        <begin position="1"/>
        <end position="51"/>
    </location>
</feature>
<dbReference type="RefSeq" id="WP_209353606.1">
    <property type="nucleotide sequence ID" value="NZ_JAGIYZ010000024.1"/>
</dbReference>
<reference evidence="3 4" key="1">
    <citation type="submission" date="2021-03" db="EMBL/GenBank/DDBJ databases">
        <authorList>
            <person name="So Y."/>
        </authorList>
    </citation>
    <scope>NUCLEOTIDE SEQUENCE [LARGE SCALE GENOMIC DNA]</scope>
    <source>
        <strain evidence="3 4">PWR1</strain>
    </source>
</reference>
<dbReference type="Pfam" id="PF06048">
    <property type="entry name" value="DUF927"/>
    <property type="match status" value="1"/>
</dbReference>
<dbReference type="Proteomes" id="UP000680815">
    <property type="component" value="Unassembled WGS sequence"/>
</dbReference>
<comment type="caution">
    <text evidence="3">The sequence shown here is derived from an EMBL/GenBank/DDBJ whole genome shotgun (WGS) entry which is preliminary data.</text>
</comment>
<name>A0ABS4AXV6_9PROT</name>
<gene>
    <name evidence="3" type="ORF">J5Y09_19945</name>
</gene>
<evidence type="ECO:0000313" key="4">
    <source>
        <dbReference type="Proteomes" id="UP000680815"/>
    </source>
</evidence>
<keyword evidence="4" id="KW-1185">Reference proteome</keyword>
<dbReference type="Gene3D" id="3.40.1360.10">
    <property type="match status" value="1"/>
</dbReference>
<evidence type="ECO:0000256" key="1">
    <source>
        <dbReference type="SAM" id="MobiDB-lite"/>
    </source>
</evidence>
<evidence type="ECO:0000313" key="3">
    <source>
        <dbReference type="EMBL" id="MBP0466209.1"/>
    </source>
</evidence>
<proteinExistence type="predicted"/>
<accession>A0ABS4AXV6</accession>
<organism evidence="3 4">
    <name type="scientific">Roseomonas nitratireducens</name>
    <dbReference type="NCBI Taxonomy" id="2820810"/>
    <lineage>
        <taxon>Bacteria</taxon>
        <taxon>Pseudomonadati</taxon>
        <taxon>Pseudomonadota</taxon>
        <taxon>Alphaproteobacteria</taxon>
        <taxon>Acetobacterales</taxon>
        <taxon>Roseomonadaceae</taxon>
        <taxon>Roseomonas</taxon>
    </lineage>
</organism>
<dbReference type="EMBL" id="JAGIYZ010000024">
    <property type="protein sequence ID" value="MBP0466209.1"/>
    <property type="molecule type" value="Genomic_DNA"/>
</dbReference>
<feature type="domain" description="DUF927" evidence="2">
    <location>
        <begin position="248"/>
        <end position="532"/>
    </location>
</feature>